<feature type="binding site" evidence="8">
    <location>
        <position position="163"/>
    </location>
    <ligand>
        <name>[4Fe-4S] cluster</name>
        <dbReference type="ChEBI" id="CHEBI:49883"/>
        <label>2</label>
        <note>4Fe-4S-S-AdoMet</note>
    </ligand>
</feature>
<feature type="binding site" evidence="8">
    <location>
        <position position="49"/>
    </location>
    <ligand>
        <name>[4Fe-4S] cluster</name>
        <dbReference type="ChEBI" id="CHEBI:49883"/>
        <label>1</label>
    </ligand>
</feature>
<dbReference type="RefSeq" id="WP_343184754.1">
    <property type="nucleotide sequence ID" value="NZ_JBCITM010000002.1"/>
</dbReference>
<proteinExistence type="inferred from homology"/>
<dbReference type="SUPFAM" id="SSF102114">
    <property type="entry name" value="Radical SAM enzymes"/>
    <property type="match status" value="1"/>
</dbReference>
<accession>A0ABU9VTC8</accession>
<dbReference type="SFLD" id="SFLDS00029">
    <property type="entry name" value="Radical_SAM"/>
    <property type="match status" value="1"/>
</dbReference>
<comment type="catalytic activity">
    <reaction evidence="8">
        <text>L-aspartate(89)-[ribosomal protein uS12]-hydrogen + (sulfur carrier)-SH + AH2 + 2 S-adenosyl-L-methionine = 3-methylsulfanyl-L-aspartate(89)-[ribosomal protein uS12]-hydrogen + (sulfur carrier)-H + 5'-deoxyadenosine + L-methionine + A + S-adenosyl-L-homocysteine + 2 H(+)</text>
        <dbReference type="Rhea" id="RHEA:37087"/>
        <dbReference type="Rhea" id="RHEA-COMP:10460"/>
        <dbReference type="Rhea" id="RHEA-COMP:10461"/>
        <dbReference type="Rhea" id="RHEA-COMP:14737"/>
        <dbReference type="Rhea" id="RHEA-COMP:14739"/>
        <dbReference type="ChEBI" id="CHEBI:13193"/>
        <dbReference type="ChEBI" id="CHEBI:15378"/>
        <dbReference type="ChEBI" id="CHEBI:17319"/>
        <dbReference type="ChEBI" id="CHEBI:17499"/>
        <dbReference type="ChEBI" id="CHEBI:29917"/>
        <dbReference type="ChEBI" id="CHEBI:29961"/>
        <dbReference type="ChEBI" id="CHEBI:57844"/>
        <dbReference type="ChEBI" id="CHEBI:57856"/>
        <dbReference type="ChEBI" id="CHEBI:59789"/>
        <dbReference type="ChEBI" id="CHEBI:64428"/>
        <dbReference type="ChEBI" id="CHEBI:73599"/>
        <dbReference type="EC" id="2.8.4.4"/>
    </reaction>
</comment>
<dbReference type="Gene3D" id="3.40.50.12160">
    <property type="entry name" value="Methylthiotransferase, N-terminal domain"/>
    <property type="match status" value="1"/>
</dbReference>
<evidence type="ECO:0000256" key="8">
    <source>
        <dbReference type="HAMAP-Rule" id="MF_01865"/>
    </source>
</evidence>
<comment type="cofactor">
    <cofactor evidence="8">
        <name>[4Fe-4S] cluster</name>
        <dbReference type="ChEBI" id="CHEBI:49883"/>
    </cofactor>
    <text evidence="8">Binds 2 [4Fe-4S] clusters. One cluster is coordinated with 3 cysteines and an exchangeable S-adenosyl-L-methionine.</text>
</comment>
<comment type="subcellular location">
    <subcellularLocation>
        <location evidence="8">Cytoplasm</location>
    </subcellularLocation>
</comment>
<keyword evidence="5 8" id="KW-0479">Metal-binding</keyword>
<dbReference type="PANTHER" id="PTHR43837:SF1">
    <property type="entry name" value="RIBOSOMAL PROTEIN US12 METHYLTHIOTRANSFERASE RIMO"/>
    <property type="match status" value="1"/>
</dbReference>
<gene>
    <name evidence="8 11" type="primary">rimO</name>
    <name evidence="11" type="ORF">AAIG11_02810</name>
</gene>
<keyword evidence="2 8" id="KW-0963">Cytoplasm</keyword>
<name>A0ABU9VTC8_9CLOT</name>
<dbReference type="NCBIfam" id="TIGR01125">
    <property type="entry name" value="30S ribosomal protein S12 methylthiotransferase RimO"/>
    <property type="match status" value="1"/>
</dbReference>
<feature type="binding site" evidence="8">
    <location>
        <position position="13"/>
    </location>
    <ligand>
        <name>[4Fe-4S] cluster</name>
        <dbReference type="ChEBI" id="CHEBI:49883"/>
        <label>1</label>
    </ligand>
</feature>
<dbReference type="NCBIfam" id="TIGR00089">
    <property type="entry name" value="MiaB/RimO family radical SAM methylthiotransferase"/>
    <property type="match status" value="1"/>
</dbReference>
<comment type="caution">
    <text evidence="11">The sequence shown here is derived from an EMBL/GenBank/DDBJ whole genome shotgun (WGS) entry which is preliminary data.</text>
</comment>
<dbReference type="InterPro" id="IPR038135">
    <property type="entry name" value="Methylthiotransferase_N_sf"/>
</dbReference>
<dbReference type="InterPro" id="IPR012340">
    <property type="entry name" value="NA-bd_OB-fold"/>
</dbReference>
<feature type="binding site" evidence="8">
    <location>
        <position position="82"/>
    </location>
    <ligand>
        <name>[4Fe-4S] cluster</name>
        <dbReference type="ChEBI" id="CHEBI:49883"/>
        <label>1</label>
    </ligand>
</feature>
<dbReference type="InterPro" id="IPR006638">
    <property type="entry name" value="Elp3/MiaA/NifB-like_rSAM"/>
</dbReference>
<keyword evidence="12" id="KW-1185">Reference proteome</keyword>
<keyword evidence="11" id="KW-0687">Ribonucleoprotein</keyword>
<dbReference type="PROSITE" id="PS51918">
    <property type="entry name" value="RADICAL_SAM"/>
    <property type="match status" value="1"/>
</dbReference>
<evidence type="ECO:0000256" key="1">
    <source>
        <dbReference type="ARBA" id="ARBA00022485"/>
    </source>
</evidence>
<dbReference type="EC" id="2.8.4.4" evidence="8"/>
<dbReference type="Pfam" id="PF04055">
    <property type="entry name" value="Radical_SAM"/>
    <property type="match status" value="1"/>
</dbReference>
<dbReference type="SMART" id="SM00729">
    <property type="entry name" value="Elp3"/>
    <property type="match status" value="1"/>
</dbReference>
<feature type="binding site" evidence="8">
    <location>
        <position position="160"/>
    </location>
    <ligand>
        <name>[4Fe-4S] cluster</name>
        <dbReference type="ChEBI" id="CHEBI:49883"/>
        <label>2</label>
        <note>4Fe-4S-S-AdoMet</note>
    </ligand>
</feature>
<dbReference type="InterPro" id="IPR013848">
    <property type="entry name" value="Methylthiotransferase_N"/>
</dbReference>
<dbReference type="InterPro" id="IPR020612">
    <property type="entry name" value="Methylthiotransferase_CS"/>
</dbReference>
<keyword evidence="7 8" id="KW-0411">Iron-sulfur</keyword>
<evidence type="ECO:0000256" key="4">
    <source>
        <dbReference type="ARBA" id="ARBA00022691"/>
    </source>
</evidence>
<keyword evidence="3 8" id="KW-0808">Transferase</keyword>
<evidence type="ECO:0000256" key="5">
    <source>
        <dbReference type="ARBA" id="ARBA00022723"/>
    </source>
</evidence>
<dbReference type="CDD" id="cd01335">
    <property type="entry name" value="Radical_SAM"/>
    <property type="match status" value="1"/>
</dbReference>
<keyword evidence="4 8" id="KW-0949">S-adenosyl-L-methionine</keyword>
<dbReference type="SFLD" id="SFLDF00274">
    <property type="entry name" value="ribosomal_protein_S12_methylth"/>
    <property type="match status" value="1"/>
</dbReference>
<feature type="binding site" evidence="8">
    <location>
        <position position="156"/>
    </location>
    <ligand>
        <name>[4Fe-4S] cluster</name>
        <dbReference type="ChEBI" id="CHEBI:49883"/>
        <label>2</label>
        <note>4Fe-4S-S-AdoMet</note>
    </ligand>
</feature>
<dbReference type="SFLD" id="SFLDG01082">
    <property type="entry name" value="B12-binding_domain_containing"/>
    <property type="match status" value="1"/>
</dbReference>
<dbReference type="PANTHER" id="PTHR43837">
    <property type="entry name" value="RIBOSOMAL PROTEIN S12 METHYLTHIOTRANSFERASE RIMO"/>
    <property type="match status" value="1"/>
</dbReference>
<dbReference type="Gene3D" id="2.40.50.140">
    <property type="entry name" value="Nucleic acid-binding proteins"/>
    <property type="match status" value="1"/>
</dbReference>
<feature type="domain" description="MTTase N-terminal" evidence="9">
    <location>
        <begin position="4"/>
        <end position="119"/>
    </location>
</feature>
<comment type="function">
    <text evidence="8">Catalyzes the methylthiolation of an aspartic acid residue of ribosomal protein uS12.</text>
</comment>
<dbReference type="SFLD" id="SFLDG01061">
    <property type="entry name" value="methylthiotransferase"/>
    <property type="match status" value="1"/>
</dbReference>
<evidence type="ECO:0000256" key="2">
    <source>
        <dbReference type="ARBA" id="ARBA00022490"/>
    </source>
</evidence>
<evidence type="ECO:0000259" key="9">
    <source>
        <dbReference type="PROSITE" id="PS51449"/>
    </source>
</evidence>
<dbReference type="HAMAP" id="MF_01865">
    <property type="entry name" value="MTTase_RimO"/>
    <property type="match status" value="1"/>
</dbReference>
<keyword evidence="1 8" id="KW-0004">4Fe-4S</keyword>
<protein>
    <recommendedName>
        <fullName evidence="8">Ribosomal protein uS12 methylthiotransferase RimO</fullName>
        <shortName evidence="8">uS12 MTTase</shortName>
        <shortName evidence="8">uS12 methylthiotransferase</shortName>
        <ecNumber evidence="8">2.8.4.4</ecNumber>
    </recommendedName>
    <alternativeName>
        <fullName evidence="8">Ribosomal protein uS12 (aspartate-C(3))-methylthiotransferase</fullName>
    </alternativeName>
    <alternativeName>
        <fullName evidence="8">Ribosome maturation factor RimO</fullName>
    </alternativeName>
</protein>
<evidence type="ECO:0000256" key="3">
    <source>
        <dbReference type="ARBA" id="ARBA00022679"/>
    </source>
</evidence>
<dbReference type="PROSITE" id="PS01278">
    <property type="entry name" value="MTTASE_RADICAL"/>
    <property type="match status" value="1"/>
</dbReference>
<dbReference type="GO" id="GO:0103039">
    <property type="term" value="F:protein methylthiotransferase activity"/>
    <property type="evidence" value="ECO:0007669"/>
    <property type="project" value="UniProtKB-EC"/>
</dbReference>
<dbReference type="InterPro" id="IPR005840">
    <property type="entry name" value="Ribosomal_uS12_MeSTrfase_RimO"/>
</dbReference>
<evidence type="ECO:0000256" key="6">
    <source>
        <dbReference type="ARBA" id="ARBA00023004"/>
    </source>
</evidence>
<evidence type="ECO:0000259" key="10">
    <source>
        <dbReference type="PROSITE" id="PS51918"/>
    </source>
</evidence>
<sequence length="452" mass="51572">MNNNKIYLESLGCTKNLIDAEMMLGLLQDYGYSVTDRIEEATIAVINTCGFIESAKEESISRILAAARHKQTTLSKLIVTGCLSERYHQELLNEMPEIDGMIGTGRFEEIAQVVENVMKERRELRIGQIDQPYQEKLKRVRTSANHLAYLKIAEGCNHHCTYCIIPKLRGPLRSRRIEAVIQEASDLAAEGVKELILIAQDTTSYGIDLYHQPSLTRLLAELEQIEGIRWIRIMYCYPERIDMKLLDIIHKSQKICAYLDIPIQHSEDRILKRMNRQTTREKLVNTISMIRDKIPGIVLRTTLIVGFPGETEEEFISLKSFVEEMAFDKLGVFTYSQEENTPAATMQEQVDEDTKKRRQQEIMQLQQSVSMRIQRNKIGSQLLVVVEEKLDSSDSHYHYAGRTTGDAPEIDGLVYFDAPLELETGAFVPVVITDALEYDLMGVMTDEAELGK</sequence>
<dbReference type="InterPro" id="IPR007197">
    <property type="entry name" value="rSAM"/>
</dbReference>
<dbReference type="EMBL" id="JBCITM010000002">
    <property type="protein sequence ID" value="MEN1759394.1"/>
    <property type="molecule type" value="Genomic_DNA"/>
</dbReference>
<keyword evidence="6 8" id="KW-0408">Iron</keyword>
<dbReference type="PROSITE" id="PS51449">
    <property type="entry name" value="MTTASE_N"/>
    <property type="match status" value="1"/>
</dbReference>
<dbReference type="Pfam" id="PF18693">
    <property type="entry name" value="TRAM_2"/>
    <property type="match status" value="1"/>
</dbReference>
<keyword evidence="11" id="KW-0689">Ribosomal protein</keyword>
<comment type="similarity">
    <text evidence="8">Belongs to the methylthiotransferase family. RimO subfamily.</text>
</comment>
<dbReference type="Pfam" id="PF00919">
    <property type="entry name" value="UPF0004"/>
    <property type="match status" value="1"/>
</dbReference>
<dbReference type="InterPro" id="IPR023404">
    <property type="entry name" value="rSAM_horseshoe"/>
</dbReference>
<organism evidence="11 12">
    <name type="scientific">Anoxynatronum sibiricum</name>
    <dbReference type="NCBI Taxonomy" id="210623"/>
    <lineage>
        <taxon>Bacteria</taxon>
        <taxon>Bacillati</taxon>
        <taxon>Bacillota</taxon>
        <taxon>Clostridia</taxon>
        <taxon>Eubacteriales</taxon>
        <taxon>Clostridiaceae</taxon>
        <taxon>Anoxynatronum</taxon>
    </lineage>
</organism>
<dbReference type="GO" id="GO:0005840">
    <property type="term" value="C:ribosome"/>
    <property type="evidence" value="ECO:0007669"/>
    <property type="project" value="UniProtKB-KW"/>
</dbReference>
<dbReference type="Proteomes" id="UP001407405">
    <property type="component" value="Unassembled WGS sequence"/>
</dbReference>
<reference evidence="11 12" key="1">
    <citation type="submission" date="2024-04" db="EMBL/GenBank/DDBJ databases">
        <title>Genome sequencing and metabolic network reconstruction of aminoacids and betaine degradation by Anoxynatronum sibiricum.</title>
        <authorList>
            <person name="Detkova E.N."/>
            <person name="Boltjanskaja Y.V."/>
            <person name="Mardanov A.V."/>
            <person name="Kevbrin V."/>
        </authorList>
    </citation>
    <scope>NUCLEOTIDE SEQUENCE [LARGE SCALE GENOMIC DNA]</scope>
    <source>
        <strain evidence="11 12">Z-7981</strain>
    </source>
</reference>
<dbReference type="InterPro" id="IPR002792">
    <property type="entry name" value="TRAM_dom"/>
</dbReference>
<evidence type="ECO:0000313" key="11">
    <source>
        <dbReference type="EMBL" id="MEN1759394.1"/>
    </source>
</evidence>
<dbReference type="Gene3D" id="3.80.30.20">
    <property type="entry name" value="tm_1862 like domain"/>
    <property type="match status" value="1"/>
</dbReference>
<dbReference type="InterPro" id="IPR005839">
    <property type="entry name" value="Methylthiotransferase"/>
</dbReference>
<feature type="domain" description="Radical SAM core" evidence="10">
    <location>
        <begin position="142"/>
        <end position="372"/>
    </location>
</feature>
<evidence type="ECO:0000256" key="7">
    <source>
        <dbReference type="ARBA" id="ARBA00023014"/>
    </source>
</evidence>
<dbReference type="InterPro" id="IPR058240">
    <property type="entry name" value="rSAM_sf"/>
</dbReference>
<evidence type="ECO:0000313" key="12">
    <source>
        <dbReference type="Proteomes" id="UP001407405"/>
    </source>
</evidence>